<reference evidence="1 2" key="1">
    <citation type="submission" date="2021-01" db="EMBL/GenBank/DDBJ databases">
        <title>Genomic Encyclopedia of Type Strains, Phase IV (KMG-IV): sequencing the most valuable type-strain genomes for metagenomic binning, comparative biology and taxonomic classification.</title>
        <authorList>
            <person name="Goeker M."/>
        </authorList>
    </citation>
    <scope>NUCLEOTIDE SEQUENCE [LARGE SCALE GENOMIC DNA]</scope>
    <source>
        <strain evidence="1 2">DSM 103394</strain>
    </source>
</reference>
<dbReference type="RefSeq" id="WP_211086225.1">
    <property type="nucleotide sequence ID" value="NZ_JAFDST010000004.1"/>
</dbReference>
<name>A0ABS4CZW7_9BACI</name>
<protein>
    <submittedName>
        <fullName evidence="1">Uncharacterized protein</fullName>
    </submittedName>
</protein>
<dbReference type="EMBL" id="JAFDST010000004">
    <property type="protein sequence ID" value="MBP1082868.1"/>
    <property type="molecule type" value="Genomic_DNA"/>
</dbReference>
<organism evidence="1 2">
    <name type="scientific">Bacillus capparidis</name>
    <dbReference type="NCBI Taxonomy" id="1840411"/>
    <lineage>
        <taxon>Bacteria</taxon>
        <taxon>Bacillati</taxon>
        <taxon>Bacillota</taxon>
        <taxon>Bacilli</taxon>
        <taxon>Bacillales</taxon>
        <taxon>Bacillaceae</taxon>
        <taxon>Bacillus</taxon>
    </lineage>
</organism>
<proteinExistence type="predicted"/>
<evidence type="ECO:0000313" key="1">
    <source>
        <dbReference type="EMBL" id="MBP1082868.1"/>
    </source>
</evidence>
<dbReference type="Proteomes" id="UP000674416">
    <property type="component" value="Unassembled WGS sequence"/>
</dbReference>
<evidence type="ECO:0000313" key="2">
    <source>
        <dbReference type="Proteomes" id="UP000674416"/>
    </source>
</evidence>
<sequence length="78" mass="9147">MDSLCTILPIYERSCTVMRDLVPLCAIFPIYERSCTVMRDLVPLCAIFPIYERSWARYARSFRFMSDLGLVMRDLSDL</sequence>
<keyword evidence="2" id="KW-1185">Reference proteome</keyword>
<gene>
    <name evidence="1" type="ORF">JOC74_003378</name>
</gene>
<accession>A0ABS4CZW7</accession>
<comment type="caution">
    <text evidence="1">The sequence shown here is derived from an EMBL/GenBank/DDBJ whole genome shotgun (WGS) entry which is preliminary data.</text>
</comment>